<dbReference type="Proteomes" id="UP000266188">
    <property type="component" value="Unassembled WGS sequence"/>
</dbReference>
<name>A0A3A2ZGX0_9EURO</name>
<protein>
    <submittedName>
        <fullName evidence="2">Uncharacterized protein</fullName>
    </submittedName>
</protein>
<comment type="caution">
    <text evidence="2">The sequence shown here is derived from an EMBL/GenBank/DDBJ whole genome shotgun (WGS) entry which is preliminary data.</text>
</comment>
<gene>
    <name evidence="2" type="ORF">PHISCL_05801</name>
</gene>
<dbReference type="AlphaFoldDB" id="A0A3A2ZGX0"/>
<accession>A0A3A2ZGX0</accession>
<proteinExistence type="predicted"/>
<sequence>MPSVKVERAGNHEWRQPNDHSIADHTGRSGRQGTQGGEVLYLSMRLVEEANETWEPSHSGARRPQAWDILLLKQRNRRAELIHPFDRYRHL</sequence>
<organism evidence="2 3">
    <name type="scientific">Aspergillus sclerotialis</name>
    <dbReference type="NCBI Taxonomy" id="2070753"/>
    <lineage>
        <taxon>Eukaryota</taxon>
        <taxon>Fungi</taxon>
        <taxon>Dikarya</taxon>
        <taxon>Ascomycota</taxon>
        <taxon>Pezizomycotina</taxon>
        <taxon>Eurotiomycetes</taxon>
        <taxon>Eurotiomycetidae</taxon>
        <taxon>Eurotiales</taxon>
        <taxon>Aspergillaceae</taxon>
        <taxon>Aspergillus</taxon>
        <taxon>Aspergillus subgen. Polypaecilum</taxon>
    </lineage>
</organism>
<feature type="region of interest" description="Disordered" evidence="1">
    <location>
        <begin position="1"/>
        <end position="36"/>
    </location>
</feature>
<keyword evidence="3" id="KW-1185">Reference proteome</keyword>
<evidence type="ECO:0000313" key="3">
    <source>
        <dbReference type="Proteomes" id="UP000266188"/>
    </source>
</evidence>
<feature type="compositionally biased region" description="Basic and acidic residues" evidence="1">
    <location>
        <begin position="1"/>
        <end position="27"/>
    </location>
</feature>
<dbReference type="EMBL" id="MVGC01000201">
    <property type="protein sequence ID" value="RJE21850.1"/>
    <property type="molecule type" value="Genomic_DNA"/>
</dbReference>
<reference evidence="3" key="1">
    <citation type="submission" date="2017-02" db="EMBL/GenBank/DDBJ databases">
        <authorList>
            <person name="Tafer H."/>
            <person name="Lopandic K."/>
        </authorList>
    </citation>
    <scope>NUCLEOTIDE SEQUENCE [LARGE SCALE GENOMIC DNA]</scope>
    <source>
        <strain evidence="3">CBS 366.77</strain>
    </source>
</reference>
<evidence type="ECO:0000313" key="2">
    <source>
        <dbReference type="EMBL" id="RJE21850.1"/>
    </source>
</evidence>
<evidence type="ECO:0000256" key="1">
    <source>
        <dbReference type="SAM" id="MobiDB-lite"/>
    </source>
</evidence>